<dbReference type="Proteomes" id="UP000324479">
    <property type="component" value="Unassembled WGS sequence"/>
</dbReference>
<evidence type="ECO:0000256" key="5">
    <source>
        <dbReference type="RuleBase" id="RU004508"/>
    </source>
</evidence>
<keyword evidence="7" id="KW-0808">Transferase</keyword>
<comment type="similarity">
    <text evidence="2 5">Belongs to the DegT/DnrJ/EryC1 family.</text>
</comment>
<reference evidence="7 8" key="1">
    <citation type="submission" date="2019-08" db="EMBL/GenBank/DDBJ databases">
        <authorList>
            <person name="Dhanesh K."/>
            <person name="Kumar G."/>
            <person name="Sasikala C."/>
            <person name="Venkata Ramana C."/>
        </authorList>
    </citation>
    <scope>NUCLEOTIDE SEQUENCE [LARGE SCALE GENOMIC DNA]</scope>
    <source>
        <strain evidence="7 8">JC645</strain>
    </source>
</reference>
<evidence type="ECO:0000256" key="2">
    <source>
        <dbReference type="ARBA" id="ARBA00037999"/>
    </source>
</evidence>
<protein>
    <submittedName>
        <fullName evidence="7">DegT/DnrJ/EryC1/StrS aminotransferase family protein</fullName>
    </submittedName>
</protein>
<dbReference type="PANTHER" id="PTHR30244">
    <property type="entry name" value="TRANSAMINASE"/>
    <property type="match status" value="1"/>
</dbReference>
<dbReference type="InterPro" id="IPR015422">
    <property type="entry name" value="PyrdxlP-dep_Trfase_small"/>
</dbReference>
<dbReference type="PIRSF" id="PIRSF000390">
    <property type="entry name" value="PLP_StrS"/>
    <property type="match status" value="1"/>
</dbReference>
<feature type="region of interest" description="Disordered" evidence="6">
    <location>
        <begin position="1"/>
        <end position="40"/>
    </location>
</feature>
<evidence type="ECO:0000256" key="3">
    <source>
        <dbReference type="PIRSR" id="PIRSR000390-1"/>
    </source>
</evidence>
<keyword evidence="8" id="KW-1185">Reference proteome</keyword>
<dbReference type="RefSeq" id="WP_150076839.1">
    <property type="nucleotide sequence ID" value="NZ_VWOX01000006.1"/>
</dbReference>
<dbReference type="GO" id="GO:0008483">
    <property type="term" value="F:transaminase activity"/>
    <property type="evidence" value="ECO:0007669"/>
    <property type="project" value="UniProtKB-KW"/>
</dbReference>
<accession>A0A5M6D6K9</accession>
<gene>
    <name evidence="7" type="ORF">FYK55_12905</name>
</gene>
<name>A0A5M6D6K9_9BACT</name>
<feature type="compositionally biased region" description="Basic and acidic residues" evidence="6">
    <location>
        <begin position="1"/>
        <end position="13"/>
    </location>
</feature>
<dbReference type="GO" id="GO:0030170">
    <property type="term" value="F:pyridoxal phosphate binding"/>
    <property type="evidence" value="ECO:0007669"/>
    <property type="project" value="TreeGrafter"/>
</dbReference>
<evidence type="ECO:0000313" key="7">
    <source>
        <dbReference type="EMBL" id="KAA5543174.1"/>
    </source>
</evidence>
<feature type="modified residue" description="N6-(pyridoxal phosphate)lysine" evidence="4">
    <location>
        <position position="213"/>
    </location>
</feature>
<keyword evidence="1 4" id="KW-0663">Pyridoxal phosphate</keyword>
<evidence type="ECO:0000256" key="4">
    <source>
        <dbReference type="PIRSR" id="PIRSR000390-2"/>
    </source>
</evidence>
<dbReference type="SUPFAM" id="SSF53383">
    <property type="entry name" value="PLP-dependent transferases"/>
    <property type="match status" value="1"/>
</dbReference>
<dbReference type="Gene3D" id="3.40.640.10">
    <property type="entry name" value="Type I PLP-dependent aspartate aminotransferase-like (Major domain)"/>
    <property type="match status" value="1"/>
</dbReference>
<keyword evidence="7" id="KW-0032">Aminotransferase</keyword>
<evidence type="ECO:0000256" key="1">
    <source>
        <dbReference type="ARBA" id="ARBA00022898"/>
    </source>
</evidence>
<sequence length="380" mass="40715">MNDAASEHTDPHRQTASRGTPGGRRPDGDRSASWLPPWPPQWPEITDSVSHALADGSWGRYHGRLAEQLRIRIGELGGCPSCRLLCSGSAGIELALRSVGISAGDKVLLCGYDYPGNFRAVELLGGRPVLGDAASDSYSLDASAVQACPADVKAVIVSHLYGVGAAVASIREQCDRRGFALIEDACQVPGMIIDGRPAGSWGNAAVFSFGGSKPLTAGNGGAVLTADPVIESRWNRWLDRPSDALPMSELQAAALLPQLDRLDACNRLRAESVQQILAAVPWTRTASALPSADRTSTLYKWAWQSDRRDDLITQLSEAGLPVGTGYRSMHRSSDRRCDKLGPLQRCQALDQQLCVLDHSALLSTGPQRDRVVEILNAFAA</sequence>
<dbReference type="InterPro" id="IPR015424">
    <property type="entry name" value="PyrdxlP-dep_Trfase"/>
</dbReference>
<organism evidence="7 8">
    <name type="scientific">Roseiconus nitratireducens</name>
    <dbReference type="NCBI Taxonomy" id="2605748"/>
    <lineage>
        <taxon>Bacteria</taxon>
        <taxon>Pseudomonadati</taxon>
        <taxon>Planctomycetota</taxon>
        <taxon>Planctomycetia</taxon>
        <taxon>Pirellulales</taxon>
        <taxon>Pirellulaceae</taxon>
        <taxon>Roseiconus</taxon>
    </lineage>
</organism>
<evidence type="ECO:0000256" key="6">
    <source>
        <dbReference type="SAM" id="MobiDB-lite"/>
    </source>
</evidence>
<comment type="caution">
    <text evidence="7">The sequence shown here is derived from an EMBL/GenBank/DDBJ whole genome shotgun (WGS) entry which is preliminary data.</text>
</comment>
<proteinExistence type="inferred from homology"/>
<dbReference type="Pfam" id="PF01041">
    <property type="entry name" value="DegT_DnrJ_EryC1"/>
    <property type="match status" value="1"/>
</dbReference>
<dbReference type="GO" id="GO:0000271">
    <property type="term" value="P:polysaccharide biosynthetic process"/>
    <property type="evidence" value="ECO:0007669"/>
    <property type="project" value="TreeGrafter"/>
</dbReference>
<dbReference type="InterPro" id="IPR015421">
    <property type="entry name" value="PyrdxlP-dep_Trfase_major"/>
</dbReference>
<dbReference type="Gene3D" id="3.90.1150.10">
    <property type="entry name" value="Aspartate Aminotransferase, domain 1"/>
    <property type="match status" value="1"/>
</dbReference>
<dbReference type="AlphaFoldDB" id="A0A5M6D6K9"/>
<dbReference type="InterPro" id="IPR000653">
    <property type="entry name" value="DegT/StrS_aminotransferase"/>
</dbReference>
<evidence type="ECO:0000313" key="8">
    <source>
        <dbReference type="Proteomes" id="UP000324479"/>
    </source>
</evidence>
<dbReference type="EMBL" id="VWOX01000006">
    <property type="protein sequence ID" value="KAA5543174.1"/>
    <property type="molecule type" value="Genomic_DNA"/>
</dbReference>
<dbReference type="PANTHER" id="PTHR30244:SF36">
    <property type="entry name" value="3-OXO-GLUCOSE-6-PHOSPHATE:GLUTAMATE AMINOTRANSFERASE"/>
    <property type="match status" value="1"/>
</dbReference>
<feature type="active site" description="Proton acceptor" evidence="3">
    <location>
        <position position="213"/>
    </location>
</feature>